<dbReference type="Gene3D" id="2.170.140.10">
    <property type="entry name" value="Chitin binding domain"/>
    <property type="match status" value="1"/>
</dbReference>
<dbReference type="InterPro" id="IPR036508">
    <property type="entry name" value="Chitin-bd_dom_sf"/>
</dbReference>
<evidence type="ECO:0000313" key="5">
    <source>
        <dbReference type="Proteomes" id="UP001519460"/>
    </source>
</evidence>
<evidence type="ECO:0000259" key="3">
    <source>
        <dbReference type="PROSITE" id="PS50940"/>
    </source>
</evidence>
<feature type="chain" id="PRO_5044775422" evidence="1">
    <location>
        <begin position="20"/>
        <end position="694"/>
    </location>
</feature>
<reference evidence="4 5" key="1">
    <citation type="journal article" date="2023" name="Sci. Data">
        <title>Genome assembly of the Korean intertidal mud-creeper Batillaria attramentaria.</title>
        <authorList>
            <person name="Patra A.K."/>
            <person name="Ho P.T."/>
            <person name="Jun S."/>
            <person name="Lee S.J."/>
            <person name="Kim Y."/>
            <person name="Won Y.J."/>
        </authorList>
    </citation>
    <scope>NUCLEOTIDE SEQUENCE [LARGE SCALE GENOMIC DNA]</scope>
    <source>
        <strain evidence="4">Wonlab-2016</strain>
    </source>
</reference>
<dbReference type="Pfam" id="PF01607">
    <property type="entry name" value="CBM_14"/>
    <property type="match status" value="2"/>
</dbReference>
<dbReference type="SUPFAM" id="SSF57625">
    <property type="entry name" value="Invertebrate chitin-binding proteins"/>
    <property type="match status" value="2"/>
</dbReference>
<dbReference type="InterPro" id="IPR036465">
    <property type="entry name" value="vWFA_dom_sf"/>
</dbReference>
<evidence type="ECO:0000259" key="2">
    <source>
        <dbReference type="PROSITE" id="PS50234"/>
    </source>
</evidence>
<proteinExistence type="predicted"/>
<evidence type="ECO:0000256" key="1">
    <source>
        <dbReference type="SAM" id="SignalP"/>
    </source>
</evidence>
<dbReference type="InterPro" id="IPR002557">
    <property type="entry name" value="Chitin-bd_dom"/>
</dbReference>
<dbReference type="SMART" id="SM00494">
    <property type="entry name" value="ChtBD2"/>
    <property type="match status" value="3"/>
</dbReference>
<dbReference type="SUPFAM" id="SSF53300">
    <property type="entry name" value="vWA-like"/>
    <property type="match status" value="1"/>
</dbReference>
<dbReference type="PROSITE" id="PS50940">
    <property type="entry name" value="CHIT_BIND_II"/>
    <property type="match status" value="2"/>
</dbReference>
<feature type="domain" description="Chitin-binding type-2" evidence="3">
    <location>
        <begin position="339"/>
        <end position="398"/>
    </location>
</feature>
<dbReference type="AlphaFoldDB" id="A0ABD0JQ60"/>
<comment type="caution">
    <text evidence="4">The sequence shown here is derived from an EMBL/GenBank/DDBJ whole genome shotgun (WGS) entry which is preliminary data.</text>
</comment>
<evidence type="ECO:0000313" key="4">
    <source>
        <dbReference type="EMBL" id="KAK7477203.1"/>
    </source>
</evidence>
<sequence>MHSLAAFVLAALMVGQVRPQQEVCAVDNANVYFVLDLSETARRESTTGGNFQRDMTDYDLLRDSLRSFAENSRLTRYRASTANLRVGFISYTGFENVTRVQATVTGGLDSLNSMITNVIDDTNGNIPDRILTKDGTETGGSWTYNGLEKLVEEIQSGALNSFPSGADNWVFLISAQGSFRSTRQDRARAAANVLKAAGFRIFVTGLVMDNDEFNIDVEELGDVSTSSNTTILISSYGPTRPSTDQVRPTLREALRDFVSNWLLKCRTVATTTPIPTDNPCTGCDFSTGKYLVPDPAGCAGFLLCHPDLTYTRMDCGDGTLYDADLMTCSQQNKYNCPAWGTCTGTTQRKLPARCCRQYYDCDRGVVTFRRCPGDQIFDQSSEQCVPNTPSSFATNCGSEDEYNIACRINIGSQGRLLNCSRGQGIADLYRNVENEPCMFEQFNGEQWVQHRCAEGTGWDTSKCICDHNSACLTQQRTPFSSTCRSRFHVGFNDNPAAQVRAIDDETNERLNVWIAKKETRFTGTTARFAGNRGREADVVSIPYFNNRDWRNFAVTIRFRLASNAAVGTFYDILSNDNCGQVRVIFDVRNSNDDIVSMQADVTKDSQDQWLEVTLAVQDNQVRGNVKVLRADGSGAPLNTVPLRQQGTNAEIATLAGGVGRVHCALGIGQGRENAMVGEVDDFKYYECDNPFSVV</sequence>
<keyword evidence="5" id="KW-1185">Reference proteome</keyword>
<accession>A0ABD0JQ60</accession>
<dbReference type="PROSITE" id="PS50234">
    <property type="entry name" value="VWFA"/>
    <property type="match status" value="1"/>
</dbReference>
<gene>
    <name evidence="4" type="ORF">BaRGS_00031588</name>
</gene>
<dbReference type="InterPro" id="IPR002035">
    <property type="entry name" value="VWF_A"/>
</dbReference>
<dbReference type="Gene3D" id="3.40.50.410">
    <property type="entry name" value="von Willebrand factor, type A domain"/>
    <property type="match status" value="1"/>
</dbReference>
<feature type="domain" description="VWFA" evidence="2">
    <location>
        <begin position="30"/>
        <end position="258"/>
    </location>
</feature>
<name>A0ABD0JQ60_9CAEN</name>
<protein>
    <submittedName>
        <fullName evidence="4">Uncharacterized protein</fullName>
    </submittedName>
</protein>
<dbReference type="Proteomes" id="UP001519460">
    <property type="component" value="Unassembled WGS sequence"/>
</dbReference>
<keyword evidence="1" id="KW-0732">Signal</keyword>
<feature type="domain" description="Chitin-binding type-2" evidence="3">
    <location>
        <begin position="277"/>
        <end position="338"/>
    </location>
</feature>
<feature type="signal peptide" evidence="1">
    <location>
        <begin position="1"/>
        <end position="19"/>
    </location>
</feature>
<dbReference type="EMBL" id="JACVVK020000356">
    <property type="protein sequence ID" value="KAK7477203.1"/>
    <property type="molecule type" value="Genomic_DNA"/>
</dbReference>
<organism evidence="4 5">
    <name type="scientific">Batillaria attramentaria</name>
    <dbReference type="NCBI Taxonomy" id="370345"/>
    <lineage>
        <taxon>Eukaryota</taxon>
        <taxon>Metazoa</taxon>
        <taxon>Spiralia</taxon>
        <taxon>Lophotrochozoa</taxon>
        <taxon>Mollusca</taxon>
        <taxon>Gastropoda</taxon>
        <taxon>Caenogastropoda</taxon>
        <taxon>Sorbeoconcha</taxon>
        <taxon>Cerithioidea</taxon>
        <taxon>Batillariidae</taxon>
        <taxon>Batillaria</taxon>
    </lineage>
</organism>